<accession>A0A128EEV2</accession>
<dbReference type="EMBL" id="FIZP01000002">
    <property type="protein sequence ID" value="CZE47077.1"/>
    <property type="molecule type" value="Genomic_DNA"/>
</dbReference>
<organism evidence="2 3">
    <name type="scientific">Campylobacter geochelonis</name>
    <dbReference type="NCBI Taxonomy" id="1780362"/>
    <lineage>
        <taxon>Bacteria</taxon>
        <taxon>Pseudomonadati</taxon>
        <taxon>Campylobacterota</taxon>
        <taxon>Epsilonproteobacteria</taxon>
        <taxon>Campylobacterales</taxon>
        <taxon>Campylobacteraceae</taxon>
        <taxon>Campylobacter</taxon>
    </lineage>
</organism>
<name>A0A128EEV2_9BACT</name>
<keyword evidence="1" id="KW-0472">Membrane</keyword>
<proteinExistence type="predicted"/>
<evidence type="ECO:0000313" key="3">
    <source>
        <dbReference type="Proteomes" id="UP000069632"/>
    </source>
</evidence>
<keyword evidence="3" id="KW-1185">Reference proteome</keyword>
<dbReference type="Proteomes" id="UP000069632">
    <property type="component" value="Unassembled WGS sequence"/>
</dbReference>
<keyword evidence="1" id="KW-1133">Transmembrane helix</keyword>
<evidence type="ECO:0000313" key="2">
    <source>
        <dbReference type="EMBL" id="CZE47077.1"/>
    </source>
</evidence>
<protein>
    <submittedName>
        <fullName evidence="2">Uncharacterized protein</fullName>
    </submittedName>
</protein>
<keyword evidence="1" id="KW-0812">Transmembrane</keyword>
<gene>
    <name evidence="2" type="ORF">ERS672216_00703</name>
</gene>
<sequence length="107" mass="12557">MADFLTFQYKICSSKIDSVPYKEIMDFCFNTKFVQAKCAVGDSMEPYICEFQYKICSSKITYTKTQSNEKFLFQYKICSSKIVLALYTLFALLRFNTKFVQAKSYQN</sequence>
<evidence type="ECO:0000256" key="1">
    <source>
        <dbReference type="SAM" id="Phobius"/>
    </source>
</evidence>
<feature type="transmembrane region" description="Helical" evidence="1">
    <location>
        <begin position="73"/>
        <end position="93"/>
    </location>
</feature>
<reference evidence="2 3" key="1">
    <citation type="submission" date="2016-02" db="EMBL/GenBank/DDBJ databases">
        <authorList>
            <consortium name="Pathogen Informatics"/>
        </authorList>
    </citation>
    <scope>NUCLEOTIDE SEQUENCE [LARGE SCALE GENOMIC DNA]</scope>
    <source>
        <strain evidence="2 3">RC20</strain>
    </source>
</reference>
<dbReference type="AlphaFoldDB" id="A0A128EEV2"/>